<sequence length="392" mass="45153">MSNQLTTMTGEMELIFDLSGMKNAKEGRLKITGDYIFEEYEIENDQLTVNLQLKEPTSIYISFFSAKKLKENPNKSVFDLATAFGDYSEILAVPGKYNIIIDSIMANIQIVNESHHQKKFTELQHLKESFQKKLQEEILDEMKPELEDAGIEFPFRDDIDKNVRDSVLQIFRAKYRKPYNEMYREKVFNFIKQNPDEPVSLLELAHNSSTVGRVGSNSGQFDMEQFIYLYNNLTDRIKTLPSASSVYAQVFGGSMVGKQAPEFKQNDPSGNLVSLEEFKGNITLLEFWASWCGPCRAANPELVRAFEKYHDKGFRILAVSLDTNKKSWLNAIEKDGLEWTHVSELNRFKNKAAQLYHVSGIPSNFLIDRNGKIIQYNLQEEELNVYLKKLLE</sequence>
<dbReference type="Proteomes" id="UP001647509">
    <property type="component" value="Unassembled WGS sequence"/>
</dbReference>
<comment type="caution">
    <text evidence="1">The sequence shown here is derived from an EMBL/GenBank/DDBJ whole genome shotgun (WGS) entry which is preliminary data.</text>
</comment>
<gene>
    <name evidence="1" type="ORF">KO493_10720</name>
</gene>
<evidence type="ECO:0000313" key="1">
    <source>
        <dbReference type="EMBL" id="MBU2951169.1"/>
    </source>
</evidence>
<name>A0ACC5UA90_9FLAO</name>
<protein>
    <submittedName>
        <fullName evidence="1">TlpA family protein disulfide reductase</fullName>
    </submittedName>
</protein>
<dbReference type="EMBL" id="JAHKPD010000015">
    <property type="protein sequence ID" value="MBU2951169.1"/>
    <property type="molecule type" value="Genomic_DNA"/>
</dbReference>
<keyword evidence="2" id="KW-1185">Reference proteome</keyword>
<organism evidence="1 2">
    <name type="scientific">Pseudotamlana agarivorans</name>
    <dbReference type="NCBI Taxonomy" id="481183"/>
    <lineage>
        <taxon>Bacteria</taxon>
        <taxon>Pseudomonadati</taxon>
        <taxon>Bacteroidota</taxon>
        <taxon>Flavobacteriia</taxon>
        <taxon>Flavobacteriales</taxon>
        <taxon>Flavobacteriaceae</taxon>
        <taxon>Pseudotamlana</taxon>
    </lineage>
</organism>
<accession>A0ACC5UA90</accession>
<evidence type="ECO:0000313" key="2">
    <source>
        <dbReference type="Proteomes" id="UP001647509"/>
    </source>
</evidence>
<reference evidence="1" key="1">
    <citation type="submission" date="2021-05" db="EMBL/GenBank/DDBJ databases">
        <title>Draft genomes of bacteria isolated from model marine particles.</title>
        <authorList>
            <person name="Datta M.S."/>
            <person name="Schwartzman J.A."/>
            <person name="Enke T.N."/>
            <person name="Saavedra J."/>
            <person name="Cermak N."/>
            <person name="Cordero O.X."/>
        </authorList>
    </citation>
    <scope>NUCLEOTIDE SEQUENCE</scope>
    <source>
        <strain evidence="1">I2M19</strain>
    </source>
</reference>
<proteinExistence type="predicted"/>